<gene>
    <name evidence="1" type="ORF">RI129_007292</name>
</gene>
<reference evidence="1 2" key="1">
    <citation type="journal article" date="2024" name="Insects">
        <title>An Improved Chromosome-Level Genome Assembly of the Firefly Pyrocoelia pectoralis.</title>
        <authorList>
            <person name="Fu X."/>
            <person name="Meyer-Rochow V.B."/>
            <person name="Ballantyne L."/>
            <person name="Zhu X."/>
        </authorList>
    </citation>
    <scope>NUCLEOTIDE SEQUENCE [LARGE SCALE GENOMIC DNA]</scope>
    <source>
        <strain evidence="1">XCY_ONT2</strain>
    </source>
</reference>
<protein>
    <submittedName>
        <fullName evidence="1">Uncharacterized protein</fullName>
    </submittedName>
</protein>
<dbReference type="AlphaFoldDB" id="A0AAN7ZIE2"/>
<name>A0AAN7ZIE2_9COLE</name>
<evidence type="ECO:0000313" key="1">
    <source>
        <dbReference type="EMBL" id="KAK5643447.1"/>
    </source>
</evidence>
<accession>A0AAN7ZIE2</accession>
<dbReference type="EMBL" id="JAVRBK010000005">
    <property type="protein sequence ID" value="KAK5643447.1"/>
    <property type="molecule type" value="Genomic_DNA"/>
</dbReference>
<comment type="caution">
    <text evidence="1">The sequence shown here is derived from an EMBL/GenBank/DDBJ whole genome shotgun (WGS) entry which is preliminary data.</text>
</comment>
<dbReference type="Proteomes" id="UP001329430">
    <property type="component" value="Chromosome 5"/>
</dbReference>
<proteinExistence type="predicted"/>
<evidence type="ECO:0000313" key="2">
    <source>
        <dbReference type="Proteomes" id="UP001329430"/>
    </source>
</evidence>
<sequence>MEKWHPYLGHYEQYISPYQFARNPKEELKKILTKVRFQAMNLTIEPRPLKLPLSYCPGHFVSHVIMEIPTDLRIEFGLSCLDAIRELNFNSFDENNEEQFDYYFDTLVGHVTKPM</sequence>
<keyword evidence="2" id="KW-1185">Reference proteome</keyword>
<organism evidence="1 2">
    <name type="scientific">Pyrocoelia pectoralis</name>
    <dbReference type="NCBI Taxonomy" id="417401"/>
    <lineage>
        <taxon>Eukaryota</taxon>
        <taxon>Metazoa</taxon>
        <taxon>Ecdysozoa</taxon>
        <taxon>Arthropoda</taxon>
        <taxon>Hexapoda</taxon>
        <taxon>Insecta</taxon>
        <taxon>Pterygota</taxon>
        <taxon>Neoptera</taxon>
        <taxon>Endopterygota</taxon>
        <taxon>Coleoptera</taxon>
        <taxon>Polyphaga</taxon>
        <taxon>Elateriformia</taxon>
        <taxon>Elateroidea</taxon>
        <taxon>Lampyridae</taxon>
        <taxon>Lampyrinae</taxon>
        <taxon>Pyrocoelia</taxon>
    </lineage>
</organism>